<dbReference type="RefSeq" id="XP_068360533.1">
    <property type="nucleotide sequence ID" value="XM_068503737.1"/>
</dbReference>
<proteinExistence type="predicted"/>
<comment type="caution">
    <text evidence="1">The sequence shown here is derived from an EMBL/GenBank/DDBJ whole genome shotgun (WGS) entry which is preliminary data.</text>
</comment>
<reference evidence="1" key="1">
    <citation type="submission" date="2016-10" db="EMBL/GenBank/DDBJ databases">
        <authorList>
            <person name="Benchimol M."/>
            <person name="Almeida L.G."/>
            <person name="Vasconcelos A.T."/>
            <person name="Perreira-Neves A."/>
            <person name="Rosa I.A."/>
            <person name="Tasca T."/>
            <person name="Bogo M.R."/>
            <person name="de Souza W."/>
        </authorList>
    </citation>
    <scope>NUCLEOTIDE SEQUENCE [LARGE SCALE GENOMIC DNA]</scope>
    <source>
        <strain evidence="1">K</strain>
    </source>
</reference>
<accession>A0A1J4KD70</accession>
<organism evidence="1 2">
    <name type="scientific">Tritrichomonas foetus</name>
    <dbReference type="NCBI Taxonomy" id="1144522"/>
    <lineage>
        <taxon>Eukaryota</taxon>
        <taxon>Metamonada</taxon>
        <taxon>Parabasalia</taxon>
        <taxon>Tritrichomonadida</taxon>
        <taxon>Tritrichomonadidae</taxon>
        <taxon>Tritrichomonas</taxon>
    </lineage>
</organism>
<name>A0A1J4KD70_9EUKA</name>
<evidence type="ECO:0008006" key="3">
    <source>
        <dbReference type="Google" id="ProtNLM"/>
    </source>
</evidence>
<dbReference type="AlphaFoldDB" id="A0A1J4KD70"/>
<dbReference type="Proteomes" id="UP000179807">
    <property type="component" value="Unassembled WGS sequence"/>
</dbReference>
<sequence length="220" mass="24996">MFSSNLHHEIDTAGAYKRIYSVIEATGNKRLLLSQQLTTFAQNLEAMVLSDTLHYGSAMHDIMNVLTAIININTRIANSEIRCSEDLKDVIARFKVVKATSRDQFAAMRSVDEATKKLVDAELKDAEAKQNLTEINYAEKSIKLKQNIDAARELKRSCLQLAKEKTIRLIEVQEKYNAFKIGRQVHAWAAYAYTMKQDYEKLAQLFECLANAVSELRSTE</sequence>
<evidence type="ECO:0000313" key="2">
    <source>
        <dbReference type="Proteomes" id="UP000179807"/>
    </source>
</evidence>
<dbReference type="VEuPathDB" id="TrichDB:TRFO_24413"/>
<protein>
    <recommendedName>
        <fullName evidence="3">Sorting nexin/Vps5-like C-terminal domain-containing protein</fullName>
    </recommendedName>
</protein>
<dbReference type="EMBL" id="MLAK01000698">
    <property type="protein sequence ID" value="OHT07397.1"/>
    <property type="molecule type" value="Genomic_DNA"/>
</dbReference>
<dbReference type="GeneID" id="94838441"/>
<gene>
    <name evidence="1" type="ORF">TRFO_24413</name>
</gene>
<keyword evidence="2" id="KW-1185">Reference proteome</keyword>
<evidence type="ECO:0000313" key="1">
    <source>
        <dbReference type="EMBL" id="OHT07397.1"/>
    </source>
</evidence>